<feature type="non-terminal residue" evidence="9">
    <location>
        <position position="1"/>
    </location>
</feature>
<evidence type="ECO:0000256" key="3">
    <source>
        <dbReference type="ARBA" id="ARBA00022737"/>
    </source>
</evidence>
<sequence length="150" mass="17163">NKVTSLSCKVCSRSFSNFYCLKEHIKSHRPSSSNKVTKKTFVKAAKIKDTAKMKLQSVSGPTQTTEKGLNNIPEIVTKFECDECKLIFSSKRYLANHSCAHDETYVCGICTKTFSNLSKLKIHLKFHERILKCDVCDMKFYDDNELKDHV</sequence>
<dbReference type="SUPFAM" id="SSF57667">
    <property type="entry name" value="beta-beta-alpha zinc fingers"/>
    <property type="match status" value="2"/>
</dbReference>
<feature type="domain" description="C2H2-type" evidence="8">
    <location>
        <begin position="79"/>
        <end position="101"/>
    </location>
</feature>
<dbReference type="Pfam" id="PF12874">
    <property type="entry name" value="zf-met"/>
    <property type="match status" value="1"/>
</dbReference>
<keyword evidence="6" id="KW-0539">Nucleus</keyword>
<dbReference type="SMART" id="SM00355">
    <property type="entry name" value="ZnF_C2H2"/>
    <property type="match status" value="4"/>
</dbReference>
<proteinExistence type="predicted"/>
<evidence type="ECO:0000256" key="2">
    <source>
        <dbReference type="ARBA" id="ARBA00022723"/>
    </source>
</evidence>
<keyword evidence="5" id="KW-0862">Zinc</keyword>
<comment type="subcellular location">
    <subcellularLocation>
        <location evidence="1">Nucleus</location>
    </subcellularLocation>
</comment>
<gene>
    <name evidence="9" type="primary">ORF65524</name>
</gene>
<protein>
    <recommendedName>
        <fullName evidence="8">C2H2-type domain-containing protein</fullName>
    </recommendedName>
</protein>
<evidence type="ECO:0000256" key="1">
    <source>
        <dbReference type="ARBA" id="ARBA00004123"/>
    </source>
</evidence>
<evidence type="ECO:0000256" key="4">
    <source>
        <dbReference type="ARBA" id="ARBA00022771"/>
    </source>
</evidence>
<name>A0A0B6ZK22_9EUPU</name>
<keyword evidence="4 7" id="KW-0863">Zinc-finger</keyword>
<dbReference type="PANTHER" id="PTHR16515:SF49">
    <property type="entry name" value="GASTRULA ZINC FINGER PROTEIN XLCGF49.1-LIKE-RELATED"/>
    <property type="match status" value="1"/>
</dbReference>
<dbReference type="PROSITE" id="PS50157">
    <property type="entry name" value="ZINC_FINGER_C2H2_2"/>
    <property type="match status" value="3"/>
</dbReference>
<dbReference type="FunFam" id="3.30.160.60:FF:000446">
    <property type="entry name" value="Zinc finger protein"/>
    <property type="match status" value="1"/>
</dbReference>
<organism evidence="9">
    <name type="scientific">Arion vulgaris</name>
    <dbReference type="NCBI Taxonomy" id="1028688"/>
    <lineage>
        <taxon>Eukaryota</taxon>
        <taxon>Metazoa</taxon>
        <taxon>Spiralia</taxon>
        <taxon>Lophotrochozoa</taxon>
        <taxon>Mollusca</taxon>
        <taxon>Gastropoda</taxon>
        <taxon>Heterobranchia</taxon>
        <taxon>Euthyneura</taxon>
        <taxon>Panpulmonata</taxon>
        <taxon>Eupulmonata</taxon>
        <taxon>Stylommatophora</taxon>
        <taxon>Helicina</taxon>
        <taxon>Arionoidea</taxon>
        <taxon>Arionidae</taxon>
        <taxon>Arion</taxon>
    </lineage>
</organism>
<dbReference type="GO" id="GO:0010468">
    <property type="term" value="P:regulation of gene expression"/>
    <property type="evidence" value="ECO:0007669"/>
    <property type="project" value="TreeGrafter"/>
</dbReference>
<reference evidence="9" key="1">
    <citation type="submission" date="2014-12" db="EMBL/GenBank/DDBJ databases">
        <title>Insight into the proteome of Arion vulgaris.</title>
        <authorList>
            <person name="Aradska J."/>
            <person name="Bulat T."/>
            <person name="Smidak R."/>
            <person name="Sarate P."/>
            <person name="Gangsoo J."/>
            <person name="Sialana F."/>
            <person name="Bilban M."/>
            <person name="Lubec G."/>
        </authorList>
    </citation>
    <scope>NUCLEOTIDE SEQUENCE</scope>
    <source>
        <tissue evidence="9">Skin</tissue>
    </source>
</reference>
<dbReference type="GO" id="GO:0005634">
    <property type="term" value="C:nucleus"/>
    <property type="evidence" value="ECO:0007669"/>
    <property type="project" value="UniProtKB-SubCell"/>
</dbReference>
<dbReference type="AlphaFoldDB" id="A0A0B6ZK22"/>
<dbReference type="InterPro" id="IPR050331">
    <property type="entry name" value="Zinc_finger"/>
</dbReference>
<dbReference type="InterPro" id="IPR036236">
    <property type="entry name" value="Znf_C2H2_sf"/>
</dbReference>
<dbReference type="PROSITE" id="PS00028">
    <property type="entry name" value="ZINC_FINGER_C2H2_1"/>
    <property type="match status" value="3"/>
</dbReference>
<dbReference type="PANTHER" id="PTHR16515">
    <property type="entry name" value="PR DOMAIN ZINC FINGER PROTEIN"/>
    <property type="match status" value="1"/>
</dbReference>
<dbReference type="Pfam" id="PF00096">
    <property type="entry name" value="zf-C2H2"/>
    <property type="match status" value="3"/>
</dbReference>
<evidence type="ECO:0000256" key="7">
    <source>
        <dbReference type="PROSITE-ProRule" id="PRU00042"/>
    </source>
</evidence>
<feature type="domain" description="C2H2-type" evidence="8">
    <location>
        <begin position="6"/>
        <end position="33"/>
    </location>
</feature>
<evidence type="ECO:0000256" key="5">
    <source>
        <dbReference type="ARBA" id="ARBA00022833"/>
    </source>
</evidence>
<keyword evidence="2" id="KW-0479">Metal-binding</keyword>
<evidence type="ECO:0000313" key="9">
    <source>
        <dbReference type="EMBL" id="CEK68216.1"/>
    </source>
</evidence>
<dbReference type="EMBL" id="HACG01021351">
    <property type="protein sequence ID" value="CEK68216.1"/>
    <property type="molecule type" value="Transcribed_RNA"/>
</dbReference>
<dbReference type="GO" id="GO:0008270">
    <property type="term" value="F:zinc ion binding"/>
    <property type="evidence" value="ECO:0007669"/>
    <property type="project" value="UniProtKB-KW"/>
</dbReference>
<keyword evidence="3" id="KW-0677">Repeat</keyword>
<dbReference type="InterPro" id="IPR013087">
    <property type="entry name" value="Znf_C2H2_type"/>
</dbReference>
<feature type="non-terminal residue" evidence="9">
    <location>
        <position position="150"/>
    </location>
</feature>
<accession>A0A0B6ZK22</accession>
<evidence type="ECO:0000256" key="6">
    <source>
        <dbReference type="ARBA" id="ARBA00023242"/>
    </source>
</evidence>
<evidence type="ECO:0000259" key="8">
    <source>
        <dbReference type="PROSITE" id="PS50157"/>
    </source>
</evidence>
<feature type="domain" description="C2H2-type" evidence="8">
    <location>
        <begin position="105"/>
        <end position="127"/>
    </location>
</feature>
<dbReference type="Gene3D" id="3.30.160.60">
    <property type="entry name" value="Classic Zinc Finger"/>
    <property type="match status" value="2"/>
</dbReference>